<dbReference type="RefSeq" id="WP_269032790.1">
    <property type="nucleotide sequence ID" value="NZ_CP114040.1"/>
</dbReference>
<accession>A0ABY7GU45</accession>
<organism evidence="1 2">
    <name type="scientific">Nannocystis punicea</name>
    <dbReference type="NCBI Taxonomy" id="2995304"/>
    <lineage>
        <taxon>Bacteria</taxon>
        <taxon>Pseudomonadati</taxon>
        <taxon>Myxococcota</taxon>
        <taxon>Polyangia</taxon>
        <taxon>Nannocystales</taxon>
        <taxon>Nannocystaceae</taxon>
        <taxon>Nannocystis</taxon>
    </lineage>
</organism>
<sequence>MKFEPQKEHQWLQQLVGEWTWETDASTDPECPAGATRGRETVRALGDLWIVAEGHGDLSGGGQGGTLMTLGYDPKKERFVGTWVGSMMPNLWVYEGSLDANKRILNLDSEGPAMTGEGRGKYRDVIELVADDRRTFSGHALQPDGTWRQLMRMHYRRVR</sequence>
<dbReference type="Pfam" id="PF07617">
    <property type="entry name" value="DUF1579"/>
    <property type="match status" value="1"/>
</dbReference>
<gene>
    <name evidence="1" type="ORF">O0S08_30100</name>
</gene>
<evidence type="ECO:0000313" key="1">
    <source>
        <dbReference type="EMBL" id="WAS90463.1"/>
    </source>
</evidence>
<name>A0ABY7GU45_9BACT</name>
<dbReference type="Proteomes" id="UP001164459">
    <property type="component" value="Chromosome"/>
</dbReference>
<reference evidence="1" key="1">
    <citation type="submission" date="2022-11" db="EMBL/GenBank/DDBJ databases">
        <title>Minimal conservation of predation-associated metabolite biosynthetic gene clusters underscores biosynthetic potential of Myxococcota including descriptions for ten novel species: Archangium lansinium sp. nov., Myxococcus landrumus sp. nov., Nannocystis bai.</title>
        <authorList>
            <person name="Ahearne A."/>
            <person name="Stevens C."/>
            <person name="Dowd S."/>
        </authorList>
    </citation>
    <scope>NUCLEOTIDE SEQUENCE</scope>
    <source>
        <strain evidence="1">Fl3</strain>
    </source>
</reference>
<keyword evidence="2" id="KW-1185">Reference proteome</keyword>
<dbReference type="InterPro" id="IPR011473">
    <property type="entry name" value="DUF1579"/>
</dbReference>
<proteinExistence type="predicted"/>
<dbReference type="EMBL" id="CP114040">
    <property type="protein sequence ID" value="WAS90463.1"/>
    <property type="molecule type" value="Genomic_DNA"/>
</dbReference>
<protein>
    <submittedName>
        <fullName evidence="1">DUF1579 domain-containing protein</fullName>
    </submittedName>
</protein>
<evidence type="ECO:0000313" key="2">
    <source>
        <dbReference type="Proteomes" id="UP001164459"/>
    </source>
</evidence>